<dbReference type="AlphaFoldDB" id="A0A8D8T109"/>
<dbReference type="EMBL" id="HBUF01245821">
    <property type="protein sequence ID" value="CAG6678382.1"/>
    <property type="molecule type" value="Transcribed_RNA"/>
</dbReference>
<dbReference type="EMBL" id="HBUF01245825">
    <property type="protein sequence ID" value="CAG6678394.1"/>
    <property type="molecule type" value="Transcribed_RNA"/>
</dbReference>
<evidence type="ECO:0000313" key="1">
    <source>
        <dbReference type="EMBL" id="CAG6678391.1"/>
    </source>
</evidence>
<dbReference type="EMBL" id="HBUF01245820">
    <property type="protein sequence ID" value="CAG6678379.1"/>
    <property type="molecule type" value="Transcribed_RNA"/>
</dbReference>
<dbReference type="EMBL" id="HBUF01245823">
    <property type="protein sequence ID" value="CAG6678388.1"/>
    <property type="molecule type" value="Transcribed_RNA"/>
</dbReference>
<dbReference type="EMBL" id="HBUF01245826">
    <property type="protein sequence ID" value="CAG6678397.1"/>
    <property type="molecule type" value="Transcribed_RNA"/>
</dbReference>
<organism evidence="1">
    <name type="scientific">Cacopsylla melanoneura</name>
    <dbReference type="NCBI Taxonomy" id="428564"/>
    <lineage>
        <taxon>Eukaryota</taxon>
        <taxon>Metazoa</taxon>
        <taxon>Ecdysozoa</taxon>
        <taxon>Arthropoda</taxon>
        <taxon>Hexapoda</taxon>
        <taxon>Insecta</taxon>
        <taxon>Pterygota</taxon>
        <taxon>Neoptera</taxon>
        <taxon>Paraneoptera</taxon>
        <taxon>Hemiptera</taxon>
        <taxon>Sternorrhyncha</taxon>
        <taxon>Psylloidea</taxon>
        <taxon>Psyllidae</taxon>
        <taxon>Psyllinae</taxon>
        <taxon>Cacopsylla</taxon>
    </lineage>
</organism>
<dbReference type="EMBL" id="HBUF01245816">
    <property type="protein sequence ID" value="CAG6678367.1"/>
    <property type="molecule type" value="Transcribed_RNA"/>
</dbReference>
<reference evidence="1" key="1">
    <citation type="submission" date="2021-05" db="EMBL/GenBank/DDBJ databases">
        <authorList>
            <person name="Alioto T."/>
            <person name="Alioto T."/>
            <person name="Gomez Garrido J."/>
        </authorList>
    </citation>
    <scope>NUCLEOTIDE SEQUENCE</scope>
</reference>
<name>A0A8D8T109_9HEMI</name>
<protein>
    <submittedName>
        <fullName evidence="1">Uncharacterized protein</fullName>
    </submittedName>
</protein>
<sequence length="134" mass="15954">MVQVFVYPVSDGFEQFRILVPQYPHTVAERTKHSRFIIRWYTLNHVSRHFLQQHLVRKIQQSSGVEHVCSLFQVQPLRGFSNVERQGSEQWRGALPFSPQGREDLNHLRQLYTRDELSRLIVSRDTENNRQIPE</sequence>
<proteinExistence type="predicted"/>
<dbReference type="EMBL" id="HBUF01245824">
    <property type="protein sequence ID" value="CAG6678391.1"/>
    <property type="molecule type" value="Transcribed_RNA"/>
</dbReference>
<accession>A0A8D8T109</accession>
<dbReference type="EMBL" id="HBUF01245819">
    <property type="protein sequence ID" value="CAG6678376.1"/>
    <property type="molecule type" value="Transcribed_RNA"/>
</dbReference>
<dbReference type="EMBL" id="HBUF01245822">
    <property type="protein sequence ID" value="CAG6678385.1"/>
    <property type="molecule type" value="Transcribed_RNA"/>
</dbReference>
<dbReference type="EMBL" id="HBUF01245818">
    <property type="protein sequence ID" value="CAG6678373.1"/>
    <property type="molecule type" value="Transcribed_RNA"/>
</dbReference>
<dbReference type="EMBL" id="HBUF01245817">
    <property type="protein sequence ID" value="CAG6678370.1"/>
    <property type="molecule type" value="Transcribed_RNA"/>
</dbReference>